<gene>
    <name evidence="1" type="ORF">HMPREF0083_00320</name>
</gene>
<evidence type="ECO:0000313" key="2">
    <source>
        <dbReference type="Proteomes" id="UP000016511"/>
    </source>
</evidence>
<keyword evidence="2" id="KW-1185">Reference proteome</keyword>
<sequence length="40" mass="4691">MFLTTDTLAFIITCFLFPAAEEPLARLRAIRMVYQKQKNK</sequence>
<comment type="caution">
    <text evidence="1">The sequence shown here is derived from an EMBL/GenBank/DDBJ whole genome shotgun (WGS) entry which is preliminary data.</text>
</comment>
<reference evidence="1 2" key="1">
    <citation type="submission" date="2013-08" db="EMBL/GenBank/DDBJ databases">
        <authorList>
            <person name="Weinstock G."/>
            <person name="Sodergren E."/>
            <person name="Wylie T."/>
            <person name="Fulton L."/>
            <person name="Fulton R."/>
            <person name="Fronick C."/>
            <person name="O'Laughlin M."/>
            <person name="Godfrey J."/>
            <person name="Miner T."/>
            <person name="Herter B."/>
            <person name="Appelbaum E."/>
            <person name="Cordes M."/>
            <person name="Lek S."/>
            <person name="Wollam A."/>
            <person name="Pepin K.H."/>
            <person name="Palsikar V.B."/>
            <person name="Mitreva M."/>
            <person name="Wilson R.K."/>
        </authorList>
    </citation>
    <scope>NUCLEOTIDE SEQUENCE [LARGE SCALE GENOMIC DNA]</scope>
    <source>
        <strain evidence="1 2">ATCC 12856</strain>
    </source>
</reference>
<protein>
    <submittedName>
        <fullName evidence="1">Uncharacterized protein</fullName>
    </submittedName>
</protein>
<evidence type="ECO:0000313" key="1">
    <source>
        <dbReference type="EMBL" id="ERI11584.1"/>
    </source>
</evidence>
<accession>U1WSI1</accession>
<proteinExistence type="predicted"/>
<dbReference type="HOGENOM" id="CLU_3284023_0_0_9"/>
<organism evidence="1 2">
    <name type="scientific">Aneurinibacillus aneurinilyticus ATCC 12856</name>
    <dbReference type="NCBI Taxonomy" id="649747"/>
    <lineage>
        <taxon>Bacteria</taxon>
        <taxon>Bacillati</taxon>
        <taxon>Bacillota</taxon>
        <taxon>Bacilli</taxon>
        <taxon>Bacillales</taxon>
        <taxon>Paenibacillaceae</taxon>
        <taxon>Aneurinibacillus group</taxon>
        <taxon>Aneurinibacillus</taxon>
    </lineage>
</organism>
<name>U1WSI1_ANEAE</name>
<dbReference type="AlphaFoldDB" id="U1WSI1"/>
<dbReference type="Proteomes" id="UP000016511">
    <property type="component" value="Unassembled WGS sequence"/>
</dbReference>
<dbReference type="EMBL" id="AWSJ01000032">
    <property type="protein sequence ID" value="ERI11584.1"/>
    <property type="molecule type" value="Genomic_DNA"/>
</dbReference>